<accession>A0A7M4ETY4</accession>
<dbReference type="InterPro" id="IPR011489">
    <property type="entry name" value="EMI_domain"/>
</dbReference>
<gene>
    <name evidence="9" type="primary">MMRN2</name>
</gene>
<dbReference type="GO" id="GO:0002042">
    <property type="term" value="P:cell migration involved in sprouting angiogenesis"/>
    <property type="evidence" value="ECO:0007669"/>
    <property type="project" value="Ensembl"/>
</dbReference>
<dbReference type="GO" id="GO:0048018">
    <property type="term" value="F:receptor ligand activity"/>
    <property type="evidence" value="ECO:0007669"/>
    <property type="project" value="Ensembl"/>
</dbReference>
<keyword evidence="4 6" id="KW-0175">Coiled coil</keyword>
<dbReference type="Gene3D" id="2.60.120.40">
    <property type="match status" value="1"/>
</dbReference>
<feature type="domain" description="C1q" evidence="7">
    <location>
        <begin position="758"/>
        <end position="888"/>
    </location>
</feature>
<evidence type="ECO:0000256" key="2">
    <source>
        <dbReference type="ARBA" id="ARBA00022525"/>
    </source>
</evidence>
<dbReference type="Pfam" id="PF00386">
    <property type="entry name" value="C1q"/>
    <property type="match status" value="1"/>
</dbReference>
<dbReference type="AlphaFoldDB" id="A0A7M4ETY4"/>
<protein>
    <submittedName>
        <fullName evidence="9">Multimerin 2</fullName>
    </submittedName>
</protein>
<evidence type="ECO:0000259" key="8">
    <source>
        <dbReference type="PROSITE" id="PS51041"/>
    </source>
</evidence>
<dbReference type="GO" id="GO:1903588">
    <property type="term" value="P:negative regulation of blood vessel endothelial cell proliferation involved in sprouting angiogenesis"/>
    <property type="evidence" value="ECO:0007669"/>
    <property type="project" value="Ensembl"/>
</dbReference>
<dbReference type="SMART" id="SM00110">
    <property type="entry name" value="C1Q"/>
    <property type="match status" value="1"/>
</dbReference>
<dbReference type="GO" id="GO:0090051">
    <property type="term" value="P:negative regulation of cell migration involved in sprouting angiogenesis"/>
    <property type="evidence" value="ECO:0007669"/>
    <property type="project" value="Ensembl"/>
</dbReference>
<feature type="coiled-coil region" evidence="6">
    <location>
        <begin position="130"/>
        <end position="164"/>
    </location>
</feature>
<organism evidence="9 10">
    <name type="scientific">Crocodylus porosus</name>
    <name type="common">Saltwater crocodile</name>
    <name type="synonym">Estuarine crocodile</name>
    <dbReference type="NCBI Taxonomy" id="8502"/>
    <lineage>
        <taxon>Eukaryota</taxon>
        <taxon>Metazoa</taxon>
        <taxon>Chordata</taxon>
        <taxon>Craniata</taxon>
        <taxon>Vertebrata</taxon>
        <taxon>Euteleostomi</taxon>
        <taxon>Archelosauria</taxon>
        <taxon>Archosauria</taxon>
        <taxon>Crocodylia</taxon>
        <taxon>Longirostres</taxon>
        <taxon>Crocodylidae</taxon>
        <taxon>Crocodylus</taxon>
    </lineage>
</organism>
<evidence type="ECO:0000256" key="4">
    <source>
        <dbReference type="ARBA" id="ARBA00023054"/>
    </source>
</evidence>
<dbReference type="InterPro" id="IPR008983">
    <property type="entry name" value="Tumour_necrosis_fac-like_dom"/>
</dbReference>
<dbReference type="InterPro" id="IPR050392">
    <property type="entry name" value="Collagen/C1q_domain"/>
</dbReference>
<dbReference type="GeneTree" id="ENSGT01030000234633"/>
<comment type="subcellular location">
    <subcellularLocation>
        <location evidence="1">Secreted</location>
    </subcellularLocation>
</comment>
<dbReference type="Pfam" id="PF07546">
    <property type="entry name" value="EMI"/>
    <property type="match status" value="1"/>
</dbReference>
<evidence type="ECO:0000256" key="5">
    <source>
        <dbReference type="ARBA" id="ARBA00023157"/>
    </source>
</evidence>
<sequence length="888" mass="101526">SDPGFVPGKQGCGGWGTLGGWRDCGWGDCSGGVGPPTNLNWCSYLRSRLVTYIATCKKEKYVIKSQQPCLNGVPDCQKIMYRATLKPVYQVKQKVLNSLDWKCCPGYIGKDCKHYGKELRVGNGVSTVESEEIKQTNKNHEALLEDLQNDIHQTISNLGDLQRIFENNITTMALEADQNKSGEKIAPGVPQMLLPYVENFLKEHFTPMWSSFNKSLLNLSTMVRNLSQDVEANKKSIERFQESTVPKREFQELGTKFESKVQENVVKVEQLKRDIDNHLHLQQAAIHYNLTMIKADADMKFKRYHKIQQSHLLALNNSMIDLKQEQEKLEGDIEALNRNLTELSLYYGPKDDTLQLSIKQLNETLMGHAKQLKELYMDSDVAFEDITVLEKWINQLKDDIKHAAEDVTVSLMEKSLIMKENKEALERQILELNYTLSNLQESHWDLLKYMKECKCQKISSDIDRLEDIQKNISHPLNGTQLDLMDTKQLQTYFLELLRSEIELSPAFLSIHESLNFQQEKSRQLMDSMVQIESQVQSLSKRHEKIHGHIKYLNSSFNSLLEDAMRHETALEALLGEEIMDILSEEDPATLISPVAQLQEQIKNTLEEVDSQHGNVEHLEPSYEAAKDDILDSPAYNDTVNLKNDIKHLSREIKKHESWMDGRNYCCNRTVVSLVEPLSISMETLRADLATSKQRFEEHLQIFQKLFGTNEELDASNISLDITIIQSLLNKKMRQQLKGQDKQRKKDRQQTEPLPCSAALDSSVAFYVGFSGGRDEGKTLRFNETYLNYGNCYFPEYGYFKAPHNGVYMFAVDVEFSPGPALGELLFSSGHRRTLSRSQKKTTNGNFMTTFAMAELKKGERVWFELQQGSLVEKSLPGATMGGFLIFKT</sequence>
<evidence type="ECO:0000256" key="6">
    <source>
        <dbReference type="SAM" id="Coils"/>
    </source>
</evidence>
<feature type="domain" description="EMI" evidence="8">
    <location>
        <begin position="38"/>
        <end position="114"/>
    </location>
</feature>
<dbReference type="GO" id="GO:0030948">
    <property type="term" value="P:negative regulation of vascular endothelial growth factor receptor signaling pathway"/>
    <property type="evidence" value="ECO:0007669"/>
    <property type="project" value="Ensembl"/>
</dbReference>
<dbReference type="GO" id="GO:1900426">
    <property type="term" value="P:positive regulation of defense response to bacterium"/>
    <property type="evidence" value="ECO:0007669"/>
    <property type="project" value="Ensembl"/>
</dbReference>
<keyword evidence="2" id="KW-0964">Secreted</keyword>
<dbReference type="OMA" id="EFSNHMS"/>
<dbReference type="PROSITE" id="PS51041">
    <property type="entry name" value="EMI"/>
    <property type="match status" value="1"/>
</dbReference>
<evidence type="ECO:0000313" key="10">
    <source>
        <dbReference type="Proteomes" id="UP000594220"/>
    </source>
</evidence>
<evidence type="ECO:0000259" key="7">
    <source>
        <dbReference type="PROSITE" id="PS50871"/>
    </source>
</evidence>
<feature type="coiled-coil region" evidence="6">
    <location>
        <begin position="312"/>
        <end position="346"/>
    </location>
</feature>
<dbReference type="PROSITE" id="PS50871">
    <property type="entry name" value="C1Q"/>
    <property type="match status" value="1"/>
</dbReference>
<name>A0A7M4ETY4_CROPO</name>
<dbReference type="GO" id="GO:1905278">
    <property type="term" value="P:positive regulation of epithelial tube formation"/>
    <property type="evidence" value="ECO:0007669"/>
    <property type="project" value="Ensembl"/>
</dbReference>
<evidence type="ECO:0000313" key="9">
    <source>
        <dbReference type="Ensembl" id="ENSCPRP00005014951.1"/>
    </source>
</evidence>
<evidence type="ECO:0000256" key="1">
    <source>
        <dbReference type="ARBA" id="ARBA00004613"/>
    </source>
</evidence>
<keyword evidence="3" id="KW-0732">Signal</keyword>
<reference evidence="9" key="2">
    <citation type="submission" date="2025-09" db="UniProtKB">
        <authorList>
            <consortium name="Ensembl"/>
        </authorList>
    </citation>
    <scope>IDENTIFICATION</scope>
</reference>
<dbReference type="PANTHER" id="PTHR15427:SF6">
    <property type="entry name" value="MULTIMERIN-2"/>
    <property type="match status" value="1"/>
</dbReference>
<evidence type="ECO:0000256" key="3">
    <source>
        <dbReference type="ARBA" id="ARBA00022729"/>
    </source>
</evidence>
<keyword evidence="5" id="KW-1015">Disulfide bond</keyword>
<dbReference type="PANTHER" id="PTHR15427">
    <property type="entry name" value="EMILIN ELASTIN MICROFIBRIL INTERFACE-LOCATED PROTEIN ELASTIN MICROFIBRIL INTERFACER"/>
    <property type="match status" value="1"/>
</dbReference>
<dbReference type="GO" id="GO:0005615">
    <property type="term" value="C:extracellular space"/>
    <property type="evidence" value="ECO:0007669"/>
    <property type="project" value="Ensembl"/>
</dbReference>
<dbReference type="Proteomes" id="UP000594220">
    <property type="component" value="Unplaced"/>
</dbReference>
<dbReference type="SUPFAM" id="SSF49842">
    <property type="entry name" value="TNF-like"/>
    <property type="match status" value="1"/>
</dbReference>
<dbReference type="GO" id="GO:0005604">
    <property type="term" value="C:basement membrane"/>
    <property type="evidence" value="ECO:0007669"/>
    <property type="project" value="Ensembl"/>
</dbReference>
<dbReference type="InterPro" id="IPR001073">
    <property type="entry name" value="C1q_dom"/>
</dbReference>
<dbReference type="Ensembl" id="ENSCPRT00005017554.1">
    <property type="protein sequence ID" value="ENSCPRP00005014951.1"/>
    <property type="gene ID" value="ENSCPRG00005010499.1"/>
</dbReference>
<proteinExistence type="predicted"/>
<reference evidence="9" key="1">
    <citation type="submission" date="2025-08" db="UniProtKB">
        <authorList>
            <consortium name="Ensembl"/>
        </authorList>
    </citation>
    <scope>IDENTIFICATION</scope>
</reference>
<keyword evidence="10" id="KW-1185">Reference proteome</keyword>